<proteinExistence type="predicted"/>
<organism evidence="2 3">
    <name type="scientific">Caenorhabditis angaria</name>
    <dbReference type="NCBI Taxonomy" id="860376"/>
    <lineage>
        <taxon>Eukaryota</taxon>
        <taxon>Metazoa</taxon>
        <taxon>Ecdysozoa</taxon>
        <taxon>Nematoda</taxon>
        <taxon>Chromadorea</taxon>
        <taxon>Rhabditida</taxon>
        <taxon>Rhabditina</taxon>
        <taxon>Rhabditomorpha</taxon>
        <taxon>Rhabditoidea</taxon>
        <taxon>Rhabditidae</taxon>
        <taxon>Peloderinae</taxon>
        <taxon>Caenorhabditis</taxon>
    </lineage>
</organism>
<gene>
    <name evidence="2" type="ORF">CAMP_LOCUS16258</name>
</gene>
<dbReference type="Proteomes" id="UP001152747">
    <property type="component" value="Unassembled WGS sequence"/>
</dbReference>
<dbReference type="EMBL" id="CANHGI010000005">
    <property type="protein sequence ID" value="CAI5453621.1"/>
    <property type="molecule type" value="Genomic_DNA"/>
</dbReference>
<evidence type="ECO:0000256" key="1">
    <source>
        <dbReference type="SAM" id="SignalP"/>
    </source>
</evidence>
<comment type="caution">
    <text evidence="2">The sequence shown here is derived from an EMBL/GenBank/DDBJ whole genome shotgun (WGS) entry which is preliminary data.</text>
</comment>
<reference evidence="2" key="1">
    <citation type="submission" date="2022-11" db="EMBL/GenBank/DDBJ databases">
        <authorList>
            <person name="Kikuchi T."/>
        </authorList>
    </citation>
    <scope>NUCLEOTIDE SEQUENCE</scope>
    <source>
        <strain evidence="2">PS1010</strain>
    </source>
</reference>
<protein>
    <submittedName>
        <fullName evidence="2">Uncharacterized protein</fullName>
    </submittedName>
</protein>
<keyword evidence="1" id="KW-0732">Signal</keyword>
<evidence type="ECO:0000313" key="3">
    <source>
        <dbReference type="Proteomes" id="UP001152747"/>
    </source>
</evidence>
<sequence>MIKLLIVFVIVASICGIEGRRHRHRDEKLINGGSLDLYRTAPEICKLDYETNRKLEAMYNFYKNMYYGIACDDKIPEGELIQKFLNREHLENQKAELELAFILEMCLFGSGNFAVRMDDLIDVALLTREEDLDKLPLKVQQIRRSTHPGKVEKIIELLSTDIVALRDMWMVYS</sequence>
<accession>A0A9P1IYX1</accession>
<feature type="signal peptide" evidence="1">
    <location>
        <begin position="1"/>
        <end position="19"/>
    </location>
</feature>
<dbReference type="AlphaFoldDB" id="A0A9P1IYX1"/>
<keyword evidence="3" id="KW-1185">Reference proteome</keyword>
<feature type="chain" id="PRO_5040140032" evidence="1">
    <location>
        <begin position="20"/>
        <end position="173"/>
    </location>
</feature>
<name>A0A9P1IYX1_9PELO</name>
<evidence type="ECO:0000313" key="2">
    <source>
        <dbReference type="EMBL" id="CAI5453621.1"/>
    </source>
</evidence>